<evidence type="ECO:0000313" key="3">
    <source>
        <dbReference type="EMBL" id="TNN21756.1"/>
    </source>
</evidence>
<protein>
    <submittedName>
        <fullName evidence="3">Peptide chain release factor 1-like, mitochondrial</fullName>
    </submittedName>
</protein>
<feature type="domain" description="Peptide chain release factor" evidence="2">
    <location>
        <begin position="127"/>
        <end position="248"/>
    </location>
</feature>
<dbReference type="Pfam" id="PF03462">
    <property type="entry name" value="PCRF"/>
    <property type="match status" value="1"/>
</dbReference>
<dbReference type="GO" id="GO:0005739">
    <property type="term" value="C:mitochondrion"/>
    <property type="evidence" value="ECO:0007669"/>
    <property type="project" value="TreeGrafter"/>
</dbReference>
<dbReference type="OrthoDB" id="2019491at2759"/>
<comment type="caution">
    <text evidence="3">The sequence shown here is derived from an EMBL/GenBank/DDBJ whole genome shotgun (WGS) entry which is preliminary data.</text>
</comment>
<dbReference type="Proteomes" id="UP000314294">
    <property type="component" value="Unassembled WGS sequence"/>
</dbReference>
<dbReference type="InterPro" id="IPR045853">
    <property type="entry name" value="Pep_chain_release_fac_I_sf"/>
</dbReference>
<proteinExistence type="predicted"/>
<dbReference type="InterPro" id="IPR050057">
    <property type="entry name" value="Prokaryotic/Mito_RF"/>
</dbReference>
<dbReference type="Gene3D" id="6.10.140.1950">
    <property type="match status" value="1"/>
</dbReference>
<dbReference type="AlphaFoldDB" id="A0A4Z2DZ04"/>
<accession>A0A4Z2DZ04</accession>
<gene>
    <name evidence="3" type="primary">Mtrf1l</name>
    <name evidence="3" type="ORF">EYF80_068132</name>
</gene>
<dbReference type="EMBL" id="SRLO01026019">
    <property type="protein sequence ID" value="TNN21756.1"/>
    <property type="molecule type" value="Genomic_DNA"/>
</dbReference>
<dbReference type="SUPFAM" id="SSF75620">
    <property type="entry name" value="Release factor"/>
    <property type="match status" value="1"/>
</dbReference>
<evidence type="ECO:0000313" key="4">
    <source>
        <dbReference type="Proteomes" id="UP000314294"/>
    </source>
</evidence>
<reference evidence="3 4" key="1">
    <citation type="submission" date="2019-03" db="EMBL/GenBank/DDBJ databases">
        <title>First draft genome of Liparis tanakae, snailfish: a comprehensive survey of snailfish specific genes.</title>
        <authorList>
            <person name="Kim W."/>
            <person name="Song I."/>
            <person name="Jeong J.-H."/>
            <person name="Kim D."/>
            <person name="Kim S."/>
            <person name="Ryu S."/>
            <person name="Song J.Y."/>
            <person name="Lee S.K."/>
        </authorList>
    </citation>
    <scope>NUCLEOTIDE SEQUENCE [LARGE SCALE GENOMIC DNA]</scope>
    <source>
        <tissue evidence="3">Muscle</tissue>
    </source>
</reference>
<dbReference type="PANTHER" id="PTHR43804">
    <property type="entry name" value="LD18447P"/>
    <property type="match status" value="1"/>
</dbReference>
<name>A0A4Z2DZ04_9TELE</name>
<dbReference type="InterPro" id="IPR005139">
    <property type="entry name" value="PCRF"/>
</dbReference>
<evidence type="ECO:0000256" key="1">
    <source>
        <dbReference type="SAM" id="Coils"/>
    </source>
</evidence>
<dbReference type="Gene3D" id="3.30.70.1660">
    <property type="match status" value="1"/>
</dbReference>
<keyword evidence="1" id="KW-0175">Coiled coil</keyword>
<sequence>MALSRARSLLLQARLWVAPFQKSPNVTWQNVTLLEGATRTSGAARALHAAAGPLAAARLLSVDELFAKRSLQEHLKKLEAEYSEGWRAAGGEAGGPRAKRANVAPLAPLVHSIRELEAKQRERAETEELLTDEDPALRELAELEYEGCQQDIQELRQKVKRSNLELRRHHVGRVCVPAKLRDARPQVLELLLPQEEADLSDLVLEVTAGVGGQEAMLFTDEVFDMYRGFARHHGWSFDILEHMTSEIGQRSTHC</sequence>
<keyword evidence="4" id="KW-1185">Reference proteome</keyword>
<dbReference type="SMART" id="SM00937">
    <property type="entry name" value="PCRF"/>
    <property type="match status" value="1"/>
</dbReference>
<dbReference type="PANTHER" id="PTHR43804:SF3">
    <property type="entry name" value="PEPTIDE CHAIN RELEASE FACTOR 1-LIKE, MITOCHONDRIAL"/>
    <property type="match status" value="1"/>
</dbReference>
<organism evidence="3 4">
    <name type="scientific">Liparis tanakae</name>
    <name type="common">Tanaka's snailfish</name>
    <dbReference type="NCBI Taxonomy" id="230148"/>
    <lineage>
        <taxon>Eukaryota</taxon>
        <taxon>Metazoa</taxon>
        <taxon>Chordata</taxon>
        <taxon>Craniata</taxon>
        <taxon>Vertebrata</taxon>
        <taxon>Euteleostomi</taxon>
        <taxon>Actinopterygii</taxon>
        <taxon>Neopterygii</taxon>
        <taxon>Teleostei</taxon>
        <taxon>Neoteleostei</taxon>
        <taxon>Acanthomorphata</taxon>
        <taxon>Eupercaria</taxon>
        <taxon>Perciformes</taxon>
        <taxon>Cottioidei</taxon>
        <taxon>Cottales</taxon>
        <taxon>Liparidae</taxon>
        <taxon>Liparis</taxon>
    </lineage>
</organism>
<dbReference type="GO" id="GO:0070126">
    <property type="term" value="P:mitochondrial translational termination"/>
    <property type="evidence" value="ECO:0007669"/>
    <property type="project" value="TreeGrafter"/>
</dbReference>
<evidence type="ECO:0000259" key="2">
    <source>
        <dbReference type="SMART" id="SM00937"/>
    </source>
</evidence>
<feature type="coiled-coil region" evidence="1">
    <location>
        <begin position="109"/>
        <end position="165"/>
    </location>
</feature>